<accession>A0A9X8Y7A7</accession>
<name>A0A9X8Y7A7_9FIRM</name>
<dbReference type="Proteomes" id="UP000294682">
    <property type="component" value="Unassembled WGS sequence"/>
</dbReference>
<evidence type="ECO:0008006" key="5">
    <source>
        <dbReference type="Google" id="ProtNLM"/>
    </source>
</evidence>
<organism evidence="3 4">
    <name type="scientific">Harryflintia acetispora</name>
    <dbReference type="NCBI Taxonomy" id="1849041"/>
    <lineage>
        <taxon>Bacteria</taxon>
        <taxon>Bacillati</taxon>
        <taxon>Bacillota</taxon>
        <taxon>Clostridia</taxon>
        <taxon>Eubacteriales</taxon>
        <taxon>Oscillospiraceae</taxon>
        <taxon>Harryflintia</taxon>
    </lineage>
</organism>
<comment type="caution">
    <text evidence="3">The sequence shown here is derived from an EMBL/GenBank/DDBJ whole genome shotgun (WGS) entry which is preliminary data.</text>
</comment>
<dbReference type="RefSeq" id="WP_132085166.1">
    <property type="nucleotide sequence ID" value="NZ_SLUK01000013.1"/>
</dbReference>
<evidence type="ECO:0000256" key="2">
    <source>
        <dbReference type="SAM" id="SignalP"/>
    </source>
</evidence>
<evidence type="ECO:0000313" key="4">
    <source>
        <dbReference type="Proteomes" id="UP000294682"/>
    </source>
</evidence>
<dbReference type="EMBL" id="SLUK01000013">
    <property type="protein sequence ID" value="TCL41560.1"/>
    <property type="molecule type" value="Genomic_DNA"/>
</dbReference>
<protein>
    <recommendedName>
        <fullName evidence="5">Lipoprotein</fullName>
    </recommendedName>
</protein>
<evidence type="ECO:0000313" key="3">
    <source>
        <dbReference type="EMBL" id="TCL41560.1"/>
    </source>
</evidence>
<dbReference type="PROSITE" id="PS51257">
    <property type="entry name" value="PROKAR_LIPOPROTEIN"/>
    <property type="match status" value="1"/>
</dbReference>
<feature type="region of interest" description="Disordered" evidence="1">
    <location>
        <begin position="26"/>
        <end position="60"/>
    </location>
</feature>
<gene>
    <name evidence="3" type="ORF">EDD78_11334</name>
</gene>
<proteinExistence type="predicted"/>
<sequence length="365" mass="40432">MQYKIGAALLAALGALFAVTGCVSREGTPPPQGGTSLSMESPSESSKEESASQPPETEPVGVFDYESMTHLPEFMQALERGENLTGFCLRRAVIDPQQVNALLAAWKNGGDAELAVTDFSAYDYTRHRLQVKGGVLSVSSVTYPYGSGQESGRFENPDVPFMELLSNAVLYLRDGREGGDLALDFRGEDFGDERLAAYDRYLRDLEFNLLGQTWEAGLPQTYAGQMAYYFELSYGMDRLWQDYPQGDFPPEVFEGVIQEHFPISSAQLRAGTGIWREASGTYHYEGGLGGAYTVTTRVFEIKEEADRLLIVYGFDDFDLDAGYTYLAGDEGRPAIQSRPERYVLSVRPKEDGGFEYLANQEIAQN</sequence>
<feature type="chain" id="PRO_5040921591" description="Lipoprotein" evidence="2">
    <location>
        <begin position="21"/>
        <end position="365"/>
    </location>
</feature>
<dbReference type="AlphaFoldDB" id="A0A9X8Y7A7"/>
<keyword evidence="4" id="KW-1185">Reference proteome</keyword>
<feature type="signal peptide" evidence="2">
    <location>
        <begin position="1"/>
        <end position="20"/>
    </location>
</feature>
<evidence type="ECO:0000256" key="1">
    <source>
        <dbReference type="SAM" id="MobiDB-lite"/>
    </source>
</evidence>
<reference evidence="3 4" key="1">
    <citation type="submission" date="2019-03" db="EMBL/GenBank/DDBJ databases">
        <title>Genomic Encyclopedia of Type Strains, Phase IV (KMG-IV): sequencing the most valuable type-strain genomes for metagenomic binning, comparative biology and taxonomic classification.</title>
        <authorList>
            <person name="Goeker M."/>
        </authorList>
    </citation>
    <scope>NUCLEOTIDE SEQUENCE [LARGE SCALE GENOMIC DNA]</scope>
    <source>
        <strain evidence="3 4">DSM 100433</strain>
    </source>
</reference>
<keyword evidence="2" id="KW-0732">Signal</keyword>